<dbReference type="EMBL" id="DXAY01000207">
    <property type="protein sequence ID" value="HIZ75332.1"/>
    <property type="molecule type" value="Genomic_DNA"/>
</dbReference>
<sequence>MMIKKVMLSLMTAVIITGTFSVTAFANAEKPADETEATVKEEQTEGVEKSAETGDALTPDGNMTLVDDVGSETEAGKQFITMVTKSGNYFYLIIDRDDEGEQTVHFLNQVDEADLMALMDEEQTAGLTQSEETANTETGTETVTPDQGTVEETEPTEEEPVEEPTAEKQEEKKSGNMLPAIILLAAVVIGGGVFAFMKLKGKKEQEKEKPDPDDEYQDEDAEEYLIPDDFEDREEDMEEDEEDQV</sequence>
<evidence type="ECO:0000256" key="3">
    <source>
        <dbReference type="SAM" id="SignalP"/>
    </source>
</evidence>
<name>A0A9D2GAE1_9FIRM</name>
<dbReference type="InterPro" id="IPR025376">
    <property type="entry name" value="CD1107-like_dom"/>
</dbReference>
<reference evidence="5" key="2">
    <citation type="submission" date="2021-04" db="EMBL/GenBank/DDBJ databases">
        <authorList>
            <person name="Gilroy R."/>
        </authorList>
    </citation>
    <scope>NUCLEOTIDE SEQUENCE</scope>
    <source>
        <strain evidence="5">CHK196-3914</strain>
    </source>
</reference>
<feature type="signal peptide" evidence="3">
    <location>
        <begin position="1"/>
        <end position="26"/>
    </location>
</feature>
<reference evidence="5" key="1">
    <citation type="journal article" date="2021" name="PeerJ">
        <title>Extensive microbial diversity within the chicken gut microbiome revealed by metagenomics and culture.</title>
        <authorList>
            <person name="Gilroy R."/>
            <person name="Ravi A."/>
            <person name="Getino M."/>
            <person name="Pursley I."/>
            <person name="Horton D.L."/>
            <person name="Alikhan N.F."/>
            <person name="Baker D."/>
            <person name="Gharbi K."/>
            <person name="Hall N."/>
            <person name="Watson M."/>
            <person name="Adriaenssens E.M."/>
            <person name="Foster-Nyarko E."/>
            <person name="Jarju S."/>
            <person name="Secka A."/>
            <person name="Antonio M."/>
            <person name="Oren A."/>
            <person name="Chaudhuri R.R."/>
            <person name="La Ragione R."/>
            <person name="Hildebrand F."/>
            <person name="Pallen M.J."/>
        </authorList>
    </citation>
    <scope>NUCLEOTIDE SEQUENCE</scope>
    <source>
        <strain evidence="5">CHK196-3914</strain>
    </source>
</reference>
<keyword evidence="3" id="KW-0732">Signal</keyword>
<feature type="chain" id="PRO_5038452118" evidence="3">
    <location>
        <begin position="27"/>
        <end position="245"/>
    </location>
</feature>
<feature type="region of interest" description="Disordered" evidence="1">
    <location>
        <begin position="124"/>
        <end position="173"/>
    </location>
</feature>
<feature type="compositionally biased region" description="Acidic residues" evidence="1">
    <location>
        <begin position="149"/>
        <end position="164"/>
    </location>
</feature>
<feature type="region of interest" description="Disordered" evidence="1">
    <location>
        <begin position="30"/>
        <end position="62"/>
    </location>
</feature>
<feature type="transmembrane region" description="Helical" evidence="2">
    <location>
        <begin position="177"/>
        <end position="197"/>
    </location>
</feature>
<protein>
    <submittedName>
        <fullName evidence="5">DUF4366 domain-containing protein</fullName>
    </submittedName>
</protein>
<keyword evidence="2" id="KW-0472">Membrane</keyword>
<evidence type="ECO:0000256" key="2">
    <source>
        <dbReference type="SAM" id="Phobius"/>
    </source>
</evidence>
<feature type="compositionally biased region" description="Acidic residues" evidence="1">
    <location>
        <begin position="211"/>
        <end position="245"/>
    </location>
</feature>
<keyword evidence="2" id="KW-1133">Transmembrane helix</keyword>
<feature type="domain" description="Mobile element protein CD1107-like" evidence="4">
    <location>
        <begin position="56"/>
        <end position="203"/>
    </location>
</feature>
<dbReference type="Pfam" id="PF14283">
    <property type="entry name" value="CD1107-like"/>
    <property type="match status" value="1"/>
</dbReference>
<evidence type="ECO:0000313" key="6">
    <source>
        <dbReference type="Proteomes" id="UP000824116"/>
    </source>
</evidence>
<keyword evidence="2" id="KW-0812">Transmembrane</keyword>
<evidence type="ECO:0000259" key="4">
    <source>
        <dbReference type="Pfam" id="PF14283"/>
    </source>
</evidence>
<dbReference type="Proteomes" id="UP000824116">
    <property type="component" value="Unassembled WGS sequence"/>
</dbReference>
<organism evidence="5 6">
    <name type="scientific">Candidatus Mediterraneibacter stercoravium</name>
    <dbReference type="NCBI Taxonomy" id="2838685"/>
    <lineage>
        <taxon>Bacteria</taxon>
        <taxon>Bacillati</taxon>
        <taxon>Bacillota</taxon>
        <taxon>Clostridia</taxon>
        <taxon>Lachnospirales</taxon>
        <taxon>Lachnospiraceae</taxon>
        <taxon>Mediterraneibacter</taxon>
    </lineage>
</organism>
<gene>
    <name evidence="5" type="ORF">H9723_08865</name>
</gene>
<proteinExistence type="predicted"/>
<evidence type="ECO:0000256" key="1">
    <source>
        <dbReference type="SAM" id="MobiDB-lite"/>
    </source>
</evidence>
<feature type="compositionally biased region" description="Basic and acidic residues" evidence="1">
    <location>
        <begin position="30"/>
        <end position="52"/>
    </location>
</feature>
<dbReference type="AlphaFoldDB" id="A0A9D2GAE1"/>
<feature type="compositionally biased region" description="Low complexity" evidence="1">
    <location>
        <begin position="131"/>
        <end position="144"/>
    </location>
</feature>
<accession>A0A9D2GAE1</accession>
<evidence type="ECO:0000313" key="5">
    <source>
        <dbReference type="EMBL" id="HIZ75332.1"/>
    </source>
</evidence>
<comment type="caution">
    <text evidence="5">The sequence shown here is derived from an EMBL/GenBank/DDBJ whole genome shotgun (WGS) entry which is preliminary data.</text>
</comment>
<feature type="region of interest" description="Disordered" evidence="1">
    <location>
        <begin position="199"/>
        <end position="245"/>
    </location>
</feature>